<dbReference type="SUPFAM" id="SSF52540">
    <property type="entry name" value="P-loop containing nucleoside triphosphate hydrolases"/>
    <property type="match status" value="1"/>
</dbReference>
<accession>A0A9W7CUC4</accession>
<reference evidence="3" key="1">
    <citation type="submission" date="2023-04" db="EMBL/GenBank/DDBJ databases">
        <title>Phytophthora fragariaefolia NBRC 109709.</title>
        <authorList>
            <person name="Ichikawa N."/>
            <person name="Sato H."/>
            <person name="Tonouchi N."/>
        </authorList>
    </citation>
    <scope>NUCLEOTIDE SEQUENCE</scope>
    <source>
        <strain evidence="3">NBRC 109709</strain>
    </source>
</reference>
<dbReference type="GO" id="GO:0005524">
    <property type="term" value="F:ATP binding"/>
    <property type="evidence" value="ECO:0007669"/>
    <property type="project" value="UniProtKB-KW"/>
</dbReference>
<keyword evidence="1" id="KW-0234">DNA repair</keyword>
<gene>
    <name evidence="3" type="ORF">Pfra01_001373200</name>
</gene>
<dbReference type="GO" id="GO:0016787">
    <property type="term" value="F:hydrolase activity"/>
    <property type="evidence" value="ECO:0007669"/>
    <property type="project" value="UniProtKB-KW"/>
</dbReference>
<dbReference type="GO" id="GO:0006281">
    <property type="term" value="P:DNA repair"/>
    <property type="evidence" value="ECO:0007669"/>
    <property type="project" value="UniProtKB-KW"/>
</dbReference>
<dbReference type="InterPro" id="IPR027417">
    <property type="entry name" value="P-loop_NTPase"/>
</dbReference>
<evidence type="ECO:0000313" key="3">
    <source>
        <dbReference type="EMBL" id="GMF42237.1"/>
    </source>
</evidence>
<evidence type="ECO:0000259" key="2">
    <source>
        <dbReference type="Pfam" id="PF05970"/>
    </source>
</evidence>
<keyword evidence="1" id="KW-0547">Nucleotide-binding</keyword>
<keyword evidence="1" id="KW-0227">DNA damage</keyword>
<dbReference type="Pfam" id="PF05970">
    <property type="entry name" value="PIF1"/>
    <property type="match status" value="1"/>
</dbReference>
<keyword evidence="1" id="KW-0067">ATP-binding</keyword>
<comment type="catalytic activity">
    <reaction evidence="1">
        <text>ATP + H2O = ADP + phosphate + H(+)</text>
        <dbReference type="Rhea" id="RHEA:13065"/>
        <dbReference type="ChEBI" id="CHEBI:15377"/>
        <dbReference type="ChEBI" id="CHEBI:15378"/>
        <dbReference type="ChEBI" id="CHEBI:30616"/>
        <dbReference type="ChEBI" id="CHEBI:43474"/>
        <dbReference type="ChEBI" id="CHEBI:456216"/>
        <dbReference type="EC" id="5.6.2.3"/>
    </reaction>
</comment>
<comment type="cofactor">
    <cofactor evidence="1">
        <name>Mg(2+)</name>
        <dbReference type="ChEBI" id="CHEBI:18420"/>
    </cofactor>
</comment>
<dbReference type="GO" id="GO:0000723">
    <property type="term" value="P:telomere maintenance"/>
    <property type="evidence" value="ECO:0007669"/>
    <property type="project" value="InterPro"/>
</dbReference>
<dbReference type="InterPro" id="IPR051055">
    <property type="entry name" value="PIF1_helicase"/>
</dbReference>
<dbReference type="GO" id="GO:0006310">
    <property type="term" value="P:DNA recombination"/>
    <property type="evidence" value="ECO:0007669"/>
    <property type="project" value="UniProtKB-KW"/>
</dbReference>
<keyword evidence="1" id="KW-0233">DNA recombination</keyword>
<dbReference type="Gene3D" id="3.40.50.300">
    <property type="entry name" value="P-loop containing nucleotide triphosphate hydrolases"/>
    <property type="match status" value="1"/>
</dbReference>
<comment type="caution">
    <text evidence="3">The sequence shown here is derived from an EMBL/GenBank/DDBJ whole genome shotgun (WGS) entry which is preliminary data.</text>
</comment>
<evidence type="ECO:0000313" key="4">
    <source>
        <dbReference type="Proteomes" id="UP001165121"/>
    </source>
</evidence>
<keyword evidence="4" id="KW-1185">Reference proteome</keyword>
<name>A0A9W7CUC4_9STRA</name>
<dbReference type="AlphaFoldDB" id="A0A9W7CUC4"/>
<keyword evidence="1" id="KW-0378">Hydrolase</keyword>
<dbReference type="OrthoDB" id="432234at2759"/>
<dbReference type="EMBL" id="BSXT01001413">
    <property type="protein sequence ID" value="GMF42237.1"/>
    <property type="molecule type" value="Genomic_DNA"/>
</dbReference>
<protein>
    <recommendedName>
        <fullName evidence="1">ATP-dependent DNA helicase</fullName>
        <ecNumber evidence="1">5.6.2.3</ecNumber>
    </recommendedName>
</protein>
<dbReference type="Proteomes" id="UP001165121">
    <property type="component" value="Unassembled WGS sequence"/>
</dbReference>
<proteinExistence type="inferred from homology"/>
<evidence type="ECO:0000256" key="1">
    <source>
        <dbReference type="RuleBase" id="RU363044"/>
    </source>
</evidence>
<dbReference type="GO" id="GO:0043139">
    <property type="term" value="F:5'-3' DNA helicase activity"/>
    <property type="evidence" value="ECO:0007669"/>
    <property type="project" value="UniProtKB-EC"/>
</dbReference>
<dbReference type="EC" id="5.6.2.3" evidence="1"/>
<feature type="domain" description="DNA helicase Pif1-like DEAD-box helicase" evidence="2">
    <location>
        <begin position="13"/>
        <end position="139"/>
    </location>
</feature>
<dbReference type="InterPro" id="IPR010285">
    <property type="entry name" value="DNA_helicase_pif1-like_DEAD"/>
</dbReference>
<sequence>MDPYDIKPQLIDYLGGEAGTGKSTVVEALLVLARCWGREGSIETLAFTGAAATNIHGKTIHSARNLKRNGAESNSSPSAEMKCRYSLVKLVIVDEISITNQALLGGLDNVSRSMTTKSSKFMGDKHVLLIGDFLQLPPVGGYPCTCKTGLSFYLKILN</sequence>
<organism evidence="3 4">
    <name type="scientific">Phytophthora fragariaefolia</name>
    <dbReference type="NCBI Taxonomy" id="1490495"/>
    <lineage>
        <taxon>Eukaryota</taxon>
        <taxon>Sar</taxon>
        <taxon>Stramenopiles</taxon>
        <taxon>Oomycota</taxon>
        <taxon>Peronosporomycetes</taxon>
        <taxon>Peronosporales</taxon>
        <taxon>Peronosporaceae</taxon>
        <taxon>Phytophthora</taxon>
    </lineage>
</organism>
<comment type="similarity">
    <text evidence="1">Belongs to the helicase family.</text>
</comment>
<dbReference type="PANTHER" id="PTHR47642">
    <property type="entry name" value="ATP-DEPENDENT DNA HELICASE"/>
    <property type="match status" value="1"/>
</dbReference>
<keyword evidence="1" id="KW-0347">Helicase</keyword>